<dbReference type="Pfam" id="PF01399">
    <property type="entry name" value="PCI"/>
    <property type="match status" value="1"/>
</dbReference>
<dbReference type="Proteomes" id="UP000266723">
    <property type="component" value="Unassembled WGS sequence"/>
</dbReference>
<evidence type="ECO:0000313" key="2">
    <source>
        <dbReference type="EMBL" id="KAF3590195.1"/>
    </source>
</evidence>
<reference evidence="2 3" key="1">
    <citation type="journal article" date="2020" name="BMC Genomics">
        <title>Intraspecific diversification of the crop wild relative Brassica cretica Lam. using demographic model selection.</title>
        <authorList>
            <person name="Kioukis A."/>
            <person name="Michalopoulou V.A."/>
            <person name="Briers L."/>
            <person name="Pirintsos S."/>
            <person name="Studholme D.J."/>
            <person name="Pavlidis P."/>
            <person name="Sarris P.F."/>
        </authorList>
    </citation>
    <scope>NUCLEOTIDE SEQUENCE [LARGE SCALE GENOMIC DNA]</scope>
    <source>
        <strain evidence="3">cv. PFS-1207/04</strain>
    </source>
</reference>
<dbReference type="SMART" id="SM00753">
    <property type="entry name" value="PAM"/>
    <property type="match status" value="1"/>
</dbReference>
<evidence type="ECO:0000313" key="3">
    <source>
        <dbReference type="Proteomes" id="UP000266723"/>
    </source>
</evidence>
<evidence type="ECO:0000259" key="1">
    <source>
        <dbReference type="PROSITE" id="PS50250"/>
    </source>
</evidence>
<keyword evidence="3" id="KW-1185">Reference proteome</keyword>
<proteinExistence type="predicted"/>
<dbReference type="PANTHER" id="PTHR12732:SF0">
    <property type="entry name" value="PCI DOMAIN-CONTAINING PROTEIN 2"/>
    <property type="match status" value="1"/>
</dbReference>
<name>A0ABQ7E0N8_BRACR</name>
<dbReference type="InterPro" id="IPR000717">
    <property type="entry name" value="PCI_dom"/>
</dbReference>
<dbReference type="InterPro" id="IPR036388">
    <property type="entry name" value="WH-like_DNA-bd_sf"/>
</dbReference>
<organism evidence="2 3">
    <name type="scientific">Brassica cretica</name>
    <name type="common">Mustard</name>
    <dbReference type="NCBI Taxonomy" id="69181"/>
    <lineage>
        <taxon>Eukaryota</taxon>
        <taxon>Viridiplantae</taxon>
        <taxon>Streptophyta</taxon>
        <taxon>Embryophyta</taxon>
        <taxon>Tracheophyta</taxon>
        <taxon>Spermatophyta</taxon>
        <taxon>Magnoliopsida</taxon>
        <taxon>eudicotyledons</taxon>
        <taxon>Gunneridae</taxon>
        <taxon>Pentapetalae</taxon>
        <taxon>rosids</taxon>
        <taxon>malvids</taxon>
        <taxon>Brassicales</taxon>
        <taxon>Brassicaceae</taxon>
        <taxon>Brassiceae</taxon>
        <taxon>Brassica</taxon>
    </lineage>
</organism>
<gene>
    <name evidence="2" type="ORF">DY000_02020329</name>
</gene>
<dbReference type="PANTHER" id="PTHR12732">
    <property type="entry name" value="UNCHARACTERIZED PROTEASOME COMPONENT REGION PCI-CONTAINING"/>
    <property type="match status" value="1"/>
</dbReference>
<accession>A0ABQ7E0N8</accession>
<comment type="caution">
    <text evidence="2">The sequence shown here is derived from an EMBL/GenBank/DDBJ whole genome shotgun (WGS) entry which is preliminary data.</text>
</comment>
<dbReference type="PROSITE" id="PS50250">
    <property type="entry name" value="PCI"/>
    <property type="match status" value="1"/>
</dbReference>
<feature type="domain" description="PCI" evidence="1">
    <location>
        <begin position="246"/>
        <end position="432"/>
    </location>
</feature>
<dbReference type="InterPro" id="IPR045114">
    <property type="entry name" value="Csn12-like"/>
</dbReference>
<dbReference type="EMBL" id="QGKV02000299">
    <property type="protein sequence ID" value="KAF3590195.1"/>
    <property type="molecule type" value="Genomic_DNA"/>
</dbReference>
<sequence length="443" mass="51216">MAYVSMGEAHRRITEYLNRFCDAVSYQDSSMLCRLLSFSSNSPSLLSLADALNVFQDASSLIRQSDKFSEYGEILAHLFRSLQSYRVGNLVEAYLAFEKFANAFVQEFRNWESAWALEALYVVCYEIRILAEKADKELTSNGKSPEKLKAAGSLLMKVFGVLAGKGPKRVGALYVTCQLFKTYFKLGTVNLCRSVIRSIETARIFDFEEFPRRDKLGTVNLCRSVIRSIETARIFDFEEFPRRDKVTYMYYTGRLEVFNENFPAADTKLSYALQHCNPKRERNIRMILKYLIPVKLSLGVIPKDELLQKYNLHEYMNVVQALRKGDLRLLRHALQEHEDRFLRSGVYLVLEKLELQVYQRLMKKIYIIQKLSDPARAHQLKLEVIAKALRWLEIDMDLDEVECIMTILIYKNLVKGYLAHKSKVVVLSKQDPFPKLNGKPVGS</sequence>
<protein>
    <recommendedName>
        <fullName evidence="1">PCI domain-containing protein</fullName>
    </recommendedName>
</protein>
<dbReference type="Gene3D" id="1.10.10.10">
    <property type="entry name" value="Winged helix-like DNA-binding domain superfamily/Winged helix DNA-binding domain"/>
    <property type="match status" value="1"/>
</dbReference>